<dbReference type="Proteomes" id="UP000037392">
    <property type="component" value="Unassembled WGS sequence"/>
</dbReference>
<evidence type="ECO:0000256" key="4">
    <source>
        <dbReference type="ARBA" id="ARBA00024867"/>
    </source>
</evidence>
<feature type="modified residue" description="4-aspartylphosphate" evidence="5">
    <location>
        <position position="54"/>
    </location>
</feature>
<dbReference type="InterPro" id="IPR011006">
    <property type="entry name" value="CheY-like_superfamily"/>
</dbReference>
<evidence type="ECO:0000259" key="6">
    <source>
        <dbReference type="PROSITE" id="PS50110"/>
    </source>
</evidence>
<dbReference type="RefSeq" id="WP_007862887.1">
    <property type="nucleotide sequence ID" value="NZ_KQ235876.1"/>
</dbReference>
<reference evidence="7 8" key="1">
    <citation type="submission" date="2011-04" db="EMBL/GenBank/DDBJ databases">
        <title>The Genome Sequence of Clostridium citroniae WAL-19142.</title>
        <authorList>
            <consortium name="The Broad Institute Genome Sequencing Platform"/>
            <person name="Earl A."/>
            <person name="Ward D."/>
            <person name="Feldgarden M."/>
            <person name="Gevers D."/>
            <person name="Warren Y.A."/>
            <person name="Tyrrell K.L."/>
            <person name="Citron D.M."/>
            <person name="Goldstein E.J."/>
            <person name="Daigneault M."/>
            <person name="Allen-Vercoe E."/>
            <person name="Young S.K."/>
            <person name="Zeng Q."/>
            <person name="Gargeya S."/>
            <person name="Fitzgerald M."/>
            <person name="Haas B."/>
            <person name="Abouelleil A."/>
            <person name="Alvarado L."/>
            <person name="Arachchi H.M."/>
            <person name="Berlin A."/>
            <person name="Brown A."/>
            <person name="Chapman S.B."/>
            <person name="Chen Z."/>
            <person name="Dunbar C."/>
            <person name="Freedman E."/>
            <person name="Gearin G."/>
            <person name="Gellesch M."/>
            <person name="Goldberg J."/>
            <person name="Griggs A."/>
            <person name="Gujja S."/>
            <person name="Heilman E.R."/>
            <person name="Heiman D."/>
            <person name="Howarth C."/>
            <person name="Larson L."/>
            <person name="Lui A."/>
            <person name="MacDonald P.J."/>
            <person name="Mehta T."/>
            <person name="Montmayeur A."/>
            <person name="Murphy C."/>
            <person name="Neiman D."/>
            <person name="Pearson M."/>
            <person name="Priest M."/>
            <person name="Roberts A."/>
            <person name="Saif S."/>
            <person name="Shea T."/>
            <person name="Shenoy N."/>
            <person name="Sisk P."/>
            <person name="Stolte C."/>
            <person name="Sykes S."/>
            <person name="White J."/>
            <person name="Yandava C."/>
            <person name="Wortman J."/>
            <person name="Nusbaum C."/>
            <person name="Birren B."/>
        </authorList>
    </citation>
    <scope>NUCLEOTIDE SEQUENCE [LARGE SCALE GENOMIC DNA]</scope>
    <source>
        <strain evidence="7 8">WAL-19142</strain>
    </source>
</reference>
<keyword evidence="2 5" id="KW-0597">Phosphoprotein</keyword>
<name>A0A0J9CE29_9FIRM</name>
<evidence type="ECO:0000256" key="1">
    <source>
        <dbReference type="ARBA" id="ARBA00018672"/>
    </source>
</evidence>
<dbReference type="InterPro" id="IPR050595">
    <property type="entry name" value="Bact_response_regulator"/>
</dbReference>
<accession>A0A0J9CE29</accession>
<feature type="domain" description="Response regulatory" evidence="6">
    <location>
        <begin position="4"/>
        <end position="119"/>
    </location>
</feature>
<gene>
    <name evidence="7" type="ORF">HMPREF9470_01294</name>
</gene>
<proteinExistence type="predicted"/>
<evidence type="ECO:0000313" key="8">
    <source>
        <dbReference type="Proteomes" id="UP000037392"/>
    </source>
</evidence>
<evidence type="ECO:0000256" key="3">
    <source>
        <dbReference type="ARBA" id="ARBA00023012"/>
    </source>
</evidence>
<organism evidence="7 8">
    <name type="scientific">[Clostridium] citroniae WAL-19142</name>
    <dbReference type="NCBI Taxonomy" id="742734"/>
    <lineage>
        <taxon>Bacteria</taxon>
        <taxon>Bacillati</taxon>
        <taxon>Bacillota</taxon>
        <taxon>Clostridia</taxon>
        <taxon>Lachnospirales</taxon>
        <taxon>Lachnospiraceae</taxon>
        <taxon>Enterocloster</taxon>
    </lineage>
</organism>
<comment type="function">
    <text evidence="4">May play the central regulatory role in sporulation. It may be an element of the effector pathway responsible for the activation of sporulation genes in response to nutritional stress. Spo0A may act in concert with spo0H (a sigma factor) to control the expression of some genes that are critical to the sporulation process.</text>
</comment>
<comment type="caution">
    <text evidence="7">The sequence shown here is derived from an EMBL/GenBank/DDBJ whole genome shotgun (WGS) entry which is preliminary data.</text>
</comment>
<protein>
    <recommendedName>
        <fullName evidence="1">Stage 0 sporulation protein A homolog</fullName>
    </recommendedName>
</protein>
<dbReference type="PROSITE" id="PS50110">
    <property type="entry name" value="RESPONSE_REGULATORY"/>
    <property type="match status" value="1"/>
</dbReference>
<evidence type="ECO:0000256" key="5">
    <source>
        <dbReference type="PROSITE-ProRule" id="PRU00169"/>
    </source>
</evidence>
<dbReference type="SUPFAM" id="SSF52172">
    <property type="entry name" value="CheY-like"/>
    <property type="match status" value="1"/>
</dbReference>
<dbReference type="GeneID" id="93164741"/>
<keyword evidence="3" id="KW-0902">Two-component regulatory system</keyword>
<dbReference type="SMART" id="SM00448">
    <property type="entry name" value="REC"/>
    <property type="match status" value="1"/>
</dbReference>
<evidence type="ECO:0000313" key="7">
    <source>
        <dbReference type="EMBL" id="KMW22759.1"/>
    </source>
</evidence>
<sequence length="121" mass="13547">MDKRILIVDDAMFMRKIIRKILNEGGYQDVSEAQDGEEAMAVFRQVKPDLVLLDITMPGKSGLEVLEEMLAKEPGTRIVMCSAVGQEMMIQRALVAGAVDFIVKPFKADEFMRVVDCHLNS</sequence>
<dbReference type="InterPro" id="IPR001789">
    <property type="entry name" value="Sig_transdc_resp-reg_receiver"/>
</dbReference>
<dbReference type="OrthoDB" id="9790669at2"/>
<dbReference type="Gene3D" id="3.40.50.2300">
    <property type="match status" value="1"/>
</dbReference>
<dbReference type="PATRIC" id="fig|742734.4.peg.1388"/>
<dbReference type="PANTHER" id="PTHR44591">
    <property type="entry name" value="STRESS RESPONSE REGULATOR PROTEIN 1"/>
    <property type="match status" value="1"/>
</dbReference>
<dbReference type="Pfam" id="PF00072">
    <property type="entry name" value="Response_reg"/>
    <property type="match status" value="1"/>
</dbReference>
<dbReference type="PANTHER" id="PTHR44591:SF14">
    <property type="entry name" value="PROTEIN PILG"/>
    <property type="match status" value="1"/>
</dbReference>
<dbReference type="GO" id="GO:0000160">
    <property type="term" value="P:phosphorelay signal transduction system"/>
    <property type="evidence" value="ECO:0007669"/>
    <property type="project" value="UniProtKB-KW"/>
</dbReference>
<dbReference type="AlphaFoldDB" id="A0A0J9CE29"/>
<evidence type="ECO:0000256" key="2">
    <source>
        <dbReference type="ARBA" id="ARBA00022553"/>
    </source>
</evidence>
<dbReference type="EMBL" id="ADLK01000008">
    <property type="protein sequence ID" value="KMW22759.1"/>
    <property type="molecule type" value="Genomic_DNA"/>
</dbReference>